<proteinExistence type="predicted"/>
<reference evidence="1" key="1">
    <citation type="journal article" date="2025" name="Int. J. Syst. Evol. Microbiol.">
        <title>Streptomyces citrinus sp. nov., with yellow diffusible pigment.</title>
        <authorList>
            <person name="He Y."/>
            <person name="Yang E."/>
            <person name="Xu J."/>
            <person name="Sun Y."/>
            <person name="Sun L."/>
        </authorList>
    </citation>
    <scope>NUCLEOTIDE SEQUENCE</scope>
    <source>
        <strain evidence="1">Q6</strain>
    </source>
</reference>
<accession>A0ACD5APE1</accession>
<gene>
    <name evidence="1" type="ORF">V2W30_18985</name>
</gene>
<evidence type="ECO:0000313" key="1">
    <source>
        <dbReference type="EMBL" id="WWQ69052.1"/>
    </source>
</evidence>
<evidence type="ECO:0000313" key="2">
    <source>
        <dbReference type="Proteomes" id="UP001432251"/>
    </source>
</evidence>
<sequence>MYHSVDDCTDDPYNVTVTPDRLREQLRWLRSRGLRGVSVAELLDARSQGADRGLVGLTFDDGYGDFVENALPLLRHYECSATVFVLSGRLGGENAWDEEGPRKPLLTAQGIRQAAAAGMEIGSHGLMHVDLTRLDEEALHAEIRRSKAQLEEITGRTVHGFCYPYGHVDAATAQAVRRAGYRYGCAISPGPLTSVYAMPRVFVGQRDTFWRLELKRRVHRVRRRAWRIGEDAR</sequence>
<protein>
    <submittedName>
        <fullName evidence="1">Polysaccharide deacetylase family protein</fullName>
        <ecNumber evidence="1">3.-.-.-</ecNumber>
    </submittedName>
</protein>
<dbReference type="Proteomes" id="UP001432251">
    <property type="component" value="Chromosome"/>
</dbReference>
<dbReference type="EMBL" id="CP146022">
    <property type="protein sequence ID" value="WWQ69052.1"/>
    <property type="molecule type" value="Genomic_DNA"/>
</dbReference>
<keyword evidence="1" id="KW-0378">Hydrolase</keyword>
<dbReference type="EC" id="3.-.-.-" evidence="1"/>
<organism evidence="1 2">
    <name type="scientific">Streptomyces citrinus</name>
    <dbReference type="NCBI Taxonomy" id="3118173"/>
    <lineage>
        <taxon>Bacteria</taxon>
        <taxon>Bacillati</taxon>
        <taxon>Actinomycetota</taxon>
        <taxon>Actinomycetes</taxon>
        <taxon>Kitasatosporales</taxon>
        <taxon>Streptomycetaceae</taxon>
        <taxon>Streptomyces</taxon>
    </lineage>
</organism>
<keyword evidence="2" id="KW-1185">Reference proteome</keyword>
<name>A0ACD5APE1_9ACTN</name>